<sequence length="74" mass="7322">MTGNDTNTAGATPDTRHRSPGLVLLGIAALLVAGWGLAGGPDLPPAADLGWIAVAGGLVIGLILIVTGTRSSRH</sequence>
<keyword evidence="1" id="KW-1133">Transmembrane helix</keyword>
<dbReference type="RefSeq" id="WP_330503701.1">
    <property type="nucleotide sequence ID" value="NZ_JAZDUE010000003.1"/>
</dbReference>
<evidence type="ECO:0000313" key="3">
    <source>
        <dbReference type="Proteomes" id="UP001335729"/>
    </source>
</evidence>
<comment type="caution">
    <text evidence="2">The sequence shown here is derived from an EMBL/GenBank/DDBJ whole genome shotgun (WGS) entry which is preliminary data.</text>
</comment>
<keyword evidence="1" id="KW-0472">Membrane</keyword>
<dbReference type="Proteomes" id="UP001335729">
    <property type="component" value="Unassembled WGS sequence"/>
</dbReference>
<dbReference type="EMBL" id="JAZDUE010000003">
    <property type="protein sequence ID" value="MEE4022392.1"/>
    <property type="molecule type" value="Genomic_DNA"/>
</dbReference>
<keyword evidence="3" id="KW-1185">Reference proteome</keyword>
<gene>
    <name evidence="2" type="ORF">V1Y59_04810</name>
</gene>
<feature type="transmembrane region" description="Helical" evidence="1">
    <location>
        <begin position="21"/>
        <end position="38"/>
    </location>
</feature>
<evidence type="ECO:0000256" key="1">
    <source>
        <dbReference type="SAM" id="Phobius"/>
    </source>
</evidence>
<accession>A0ABU7MPY3</accession>
<protein>
    <submittedName>
        <fullName evidence="2">Uncharacterized protein</fullName>
    </submittedName>
</protein>
<name>A0ABU7MPY3_9ACTN</name>
<reference evidence="2 3" key="1">
    <citation type="submission" date="2024-01" db="EMBL/GenBank/DDBJ databases">
        <title>Draft genome sequence of Gordonia sp. PKS22-38.</title>
        <authorList>
            <person name="Suphannarot A."/>
            <person name="Mingma R."/>
        </authorList>
    </citation>
    <scope>NUCLEOTIDE SEQUENCE [LARGE SCALE GENOMIC DNA]</scope>
    <source>
        <strain evidence="2 3">PKS22-38</strain>
    </source>
</reference>
<feature type="transmembrane region" description="Helical" evidence="1">
    <location>
        <begin position="50"/>
        <end position="69"/>
    </location>
</feature>
<organism evidence="2 3">
    <name type="scientific">Gordonia prachuapensis</name>
    <dbReference type="NCBI Taxonomy" id="3115651"/>
    <lineage>
        <taxon>Bacteria</taxon>
        <taxon>Bacillati</taxon>
        <taxon>Actinomycetota</taxon>
        <taxon>Actinomycetes</taxon>
        <taxon>Mycobacteriales</taxon>
        <taxon>Gordoniaceae</taxon>
        <taxon>Gordonia</taxon>
    </lineage>
</organism>
<proteinExistence type="predicted"/>
<evidence type="ECO:0000313" key="2">
    <source>
        <dbReference type="EMBL" id="MEE4022392.1"/>
    </source>
</evidence>
<keyword evidence="1" id="KW-0812">Transmembrane</keyword>